<evidence type="ECO:0000313" key="1">
    <source>
        <dbReference type="EMBL" id="OQN98450.1"/>
    </source>
</evidence>
<protein>
    <submittedName>
        <fullName evidence="1">Uncharacterized protein</fullName>
    </submittedName>
</protein>
<name>A0A1V8SHL0_9PEZI</name>
<proteinExistence type="predicted"/>
<reference evidence="2" key="1">
    <citation type="submission" date="2017-03" db="EMBL/GenBank/DDBJ databases">
        <title>Genomes of endolithic fungi from Antarctica.</title>
        <authorList>
            <person name="Coleine C."/>
            <person name="Masonjones S."/>
            <person name="Stajich J.E."/>
        </authorList>
    </citation>
    <scope>NUCLEOTIDE SEQUENCE [LARGE SCALE GENOMIC DNA]</scope>
    <source>
        <strain evidence="2">CCFEE 5527</strain>
    </source>
</reference>
<comment type="caution">
    <text evidence="1">The sequence shown here is derived from an EMBL/GenBank/DDBJ whole genome shotgun (WGS) entry which is preliminary data.</text>
</comment>
<dbReference type="EMBL" id="NAJO01000046">
    <property type="protein sequence ID" value="OQN98450.1"/>
    <property type="molecule type" value="Genomic_DNA"/>
</dbReference>
<keyword evidence="2" id="KW-1185">Reference proteome</keyword>
<dbReference type="AlphaFoldDB" id="A0A1V8SHL0"/>
<gene>
    <name evidence="1" type="ORF">B0A48_15720</name>
</gene>
<sequence>MASHTRDSSISSVRSIIIDHRARYDSGAPAEQAPEHALCTPAFRDSSIESVDYRGRPHVLDLAPYPFGDSKLLNTAAMESLTVEVRKNDCFAFLRMLRDYCPTSLKTYRYRVLAVENCMESSFQTHVCYYCRVLGREFIQLGIGAMHTCQSWNLHLEKSTVGCGNAYLYVGQPTWKEFEATGKEEQMKFLGRRHSDWVRRWLFNSIAYNEWLVIDVADKRFAAKLAEHRAASMVAKHDRVGASEGESKTEI</sequence>
<evidence type="ECO:0000313" key="2">
    <source>
        <dbReference type="Proteomes" id="UP000192596"/>
    </source>
</evidence>
<dbReference type="Proteomes" id="UP000192596">
    <property type="component" value="Unassembled WGS sequence"/>
</dbReference>
<accession>A0A1V8SHL0</accession>
<organism evidence="1 2">
    <name type="scientific">Cryoendolithus antarcticus</name>
    <dbReference type="NCBI Taxonomy" id="1507870"/>
    <lineage>
        <taxon>Eukaryota</taxon>
        <taxon>Fungi</taxon>
        <taxon>Dikarya</taxon>
        <taxon>Ascomycota</taxon>
        <taxon>Pezizomycotina</taxon>
        <taxon>Dothideomycetes</taxon>
        <taxon>Dothideomycetidae</taxon>
        <taxon>Cladosporiales</taxon>
        <taxon>Cladosporiaceae</taxon>
        <taxon>Cryoendolithus</taxon>
    </lineage>
</organism>
<dbReference type="InParanoid" id="A0A1V8SHL0"/>